<dbReference type="AlphaFoldDB" id="W6MRB6"/>
<reference evidence="5" key="2">
    <citation type="submission" date="2014-02" db="EMBL/GenBank/DDBJ databases">
        <title>Complete DNA sequence of /Kuraishia capsulata/ illustrates novel genomic features among budding yeasts (/Saccharomycotina/).</title>
        <authorList>
            <person name="Morales L."/>
            <person name="Noel B."/>
            <person name="Porcel B."/>
            <person name="Marcet-Houben M."/>
            <person name="Hullo M-F."/>
            <person name="Sacerdot C."/>
            <person name="Tekaia F."/>
            <person name="Leh-Louis V."/>
            <person name="Despons L."/>
            <person name="Khanna V."/>
            <person name="Aury J-M."/>
            <person name="Barbe V."/>
            <person name="Couloux A."/>
            <person name="Labadie K."/>
            <person name="Pelletier E."/>
            <person name="Souciet J-L."/>
            <person name="Boekhout T."/>
            <person name="Gabaldon T."/>
            <person name="Wincker P."/>
            <person name="Dujon B."/>
        </authorList>
    </citation>
    <scope>NUCLEOTIDE SEQUENCE</scope>
    <source>
        <strain evidence="5">CBS 1993</strain>
    </source>
</reference>
<dbReference type="EMBL" id="HG793130">
    <property type="protein sequence ID" value="CDK28908.1"/>
    <property type="molecule type" value="Genomic_DNA"/>
</dbReference>
<dbReference type="SMART" id="SM00320">
    <property type="entry name" value="WD40"/>
    <property type="match status" value="6"/>
</dbReference>
<feature type="repeat" description="WD" evidence="3">
    <location>
        <begin position="20"/>
        <end position="51"/>
    </location>
</feature>
<feature type="compositionally biased region" description="Polar residues" evidence="4">
    <location>
        <begin position="713"/>
        <end position="741"/>
    </location>
</feature>
<evidence type="ECO:0000256" key="2">
    <source>
        <dbReference type="ARBA" id="ARBA00022737"/>
    </source>
</evidence>
<dbReference type="InterPro" id="IPR051246">
    <property type="entry name" value="WDR48"/>
</dbReference>
<feature type="repeat" description="WD" evidence="3">
    <location>
        <begin position="161"/>
        <end position="199"/>
    </location>
</feature>
<dbReference type="PANTHER" id="PTHR19862:SF14">
    <property type="entry name" value="WD REPEAT-CONTAINING PROTEIN 48"/>
    <property type="match status" value="1"/>
</dbReference>
<keyword evidence="2" id="KW-0677">Repeat</keyword>
<dbReference type="Pfam" id="PF00400">
    <property type="entry name" value="WD40"/>
    <property type="match status" value="4"/>
</dbReference>
<name>W6MRB6_9ASCO</name>
<dbReference type="HOGENOM" id="CLU_007460_0_0_1"/>
<keyword evidence="6" id="KW-1185">Reference proteome</keyword>
<proteinExistence type="predicted"/>
<dbReference type="InterPro" id="IPR015943">
    <property type="entry name" value="WD40/YVTN_repeat-like_dom_sf"/>
</dbReference>
<evidence type="ECO:0000256" key="1">
    <source>
        <dbReference type="ARBA" id="ARBA00022574"/>
    </source>
</evidence>
<dbReference type="PROSITE" id="PS50294">
    <property type="entry name" value="WD_REPEATS_REGION"/>
    <property type="match status" value="3"/>
</dbReference>
<dbReference type="Proteomes" id="UP000019384">
    <property type="component" value="Unassembled WGS sequence"/>
</dbReference>
<sequence length="944" mass="105743">MSRNKGKREITYALAGAHENAGHSLGVNSLVYSSSSKTLFSAGRDGVVASWGPTEDHFNSQDRQLDEYDTQYNTFEDIDNFVKQNSNNENEILSLEYNIRKGLDSLPADSQSNYQLKTSMAIHTNWINDIKLLKDNVTLATCSSDLMVKLYNAKAQTVHTLGHHDDYVKSLALGHNLVSGGLDKKVNVWDIQKSSVVSSYHHSGDRGSVYALDAKNDIIISGGPDNLVKLFDARDMKRPVRSFVGHHDNVRSLALKNNYFLSGSSDSTIKLWCLRTNRILRNFDTHNSSVISLYADGGNEERFDSFYSGDTSGCLLKTDLLNCNYDMADELGSNATFFHNKMNENLGITTLVSQMPNSECGVLSIAVGDNRVWTSSAGKSKSVQGKDNCFISSWSIPLTNKLVLYQGIKFSKNMALLKKNENEIESIDGNGDELFDLVSQLSHDTKGYDHLKNIDGILVEDSSFLTYFLSSSGGASSEFILDAASSPSISDDDDETNLLSVKNRKNKLEILYETFPPNSIRLVPFNEYPINEIIGYNGLIKARLLNDRRHVMTMDSAGKIRLWDIIQCKALDTTYECSSDDEFDIIIQQHQTFETLPIWCKVQVMSGKLFISLSESAFINTEIYADEVLKNYPDCHYKPTEEEDESLRFNIGKVVLKSLLHDFVKYELAEDAKFRETKKGLPQPRKPRTTSVASEVSLPKSDAEEKTKKRNFFSRQKSNDISTPTPANVTSTSLASQSTNGARRDSEESITDTKSLITSIRNRYESFESTSLVSAPDSEVPYLNLPEQLTLLITESTGNSRVEIFQTALGLRKNDPSLYGKLEDFLPDWVGNAILLNKYPTRDLVKVGFVLLPDPDDKDLPEAKGAATRLTAYNMLRVKKILGFIVERFDPAVSEGKRPEEWLQISCKGELLPLTMTLSTVKARIWKNSGDVELVYRIKREKEA</sequence>
<dbReference type="Pfam" id="PF11816">
    <property type="entry name" value="DUF3337"/>
    <property type="match status" value="1"/>
</dbReference>
<dbReference type="InterPro" id="IPR001680">
    <property type="entry name" value="WD40_rpt"/>
</dbReference>
<dbReference type="InterPro" id="IPR036322">
    <property type="entry name" value="WD40_repeat_dom_sf"/>
</dbReference>
<dbReference type="GO" id="GO:0000724">
    <property type="term" value="P:double-strand break repair via homologous recombination"/>
    <property type="evidence" value="ECO:0007669"/>
    <property type="project" value="TreeGrafter"/>
</dbReference>
<feature type="region of interest" description="Disordered" evidence="4">
    <location>
        <begin position="678"/>
        <end position="751"/>
    </location>
</feature>
<dbReference type="GO" id="GO:0043130">
    <property type="term" value="F:ubiquitin binding"/>
    <property type="evidence" value="ECO:0007669"/>
    <property type="project" value="TreeGrafter"/>
</dbReference>
<evidence type="ECO:0000256" key="3">
    <source>
        <dbReference type="PROSITE-ProRule" id="PRU00221"/>
    </source>
</evidence>
<dbReference type="InterPro" id="IPR021772">
    <property type="entry name" value="WDR48/Bun107"/>
</dbReference>
<reference evidence="5" key="1">
    <citation type="submission" date="2013-12" db="EMBL/GenBank/DDBJ databases">
        <authorList>
            <person name="Genoscope - CEA"/>
        </authorList>
    </citation>
    <scope>NUCLEOTIDE SEQUENCE</scope>
    <source>
        <strain evidence="5">CBS 1993</strain>
    </source>
</reference>
<protein>
    <recommendedName>
        <fullName evidence="7">WD repeat-containing protein 48</fullName>
    </recommendedName>
</protein>
<dbReference type="PROSITE" id="PS50082">
    <property type="entry name" value="WD_REPEATS_2"/>
    <property type="match status" value="3"/>
</dbReference>
<dbReference type="OrthoDB" id="2421129at2759"/>
<organism evidence="5 6">
    <name type="scientific">Kuraishia capsulata CBS 1993</name>
    <dbReference type="NCBI Taxonomy" id="1382522"/>
    <lineage>
        <taxon>Eukaryota</taxon>
        <taxon>Fungi</taxon>
        <taxon>Dikarya</taxon>
        <taxon>Ascomycota</taxon>
        <taxon>Saccharomycotina</taxon>
        <taxon>Pichiomycetes</taxon>
        <taxon>Pichiales</taxon>
        <taxon>Pichiaceae</taxon>
        <taxon>Kuraishia</taxon>
    </lineage>
</organism>
<dbReference type="STRING" id="1382522.W6MRB6"/>
<accession>W6MRB6</accession>
<dbReference type="SUPFAM" id="SSF50978">
    <property type="entry name" value="WD40 repeat-like"/>
    <property type="match status" value="1"/>
</dbReference>
<evidence type="ECO:0000313" key="6">
    <source>
        <dbReference type="Proteomes" id="UP000019384"/>
    </source>
</evidence>
<dbReference type="PROSITE" id="PS00678">
    <property type="entry name" value="WD_REPEATS_1"/>
    <property type="match status" value="1"/>
</dbReference>
<gene>
    <name evidence="5" type="ORF">KUCA_T00004893001</name>
</gene>
<evidence type="ECO:0000256" key="4">
    <source>
        <dbReference type="SAM" id="MobiDB-lite"/>
    </source>
</evidence>
<dbReference type="PANTHER" id="PTHR19862">
    <property type="entry name" value="WD REPEAT-CONTAINING PROTEIN 48"/>
    <property type="match status" value="1"/>
</dbReference>
<keyword evidence="1 3" id="KW-0853">WD repeat</keyword>
<dbReference type="Gene3D" id="2.130.10.10">
    <property type="entry name" value="YVTN repeat-like/Quinoprotein amine dehydrogenase"/>
    <property type="match status" value="2"/>
</dbReference>
<dbReference type="InterPro" id="IPR019775">
    <property type="entry name" value="WD40_repeat_CS"/>
</dbReference>
<evidence type="ECO:0008006" key="7">
    <source>
        <dbReference type="Google" id="ProtNLM"/>
    </source>
</evidence>
<dbReference type="RefSeq" id="XP_022460897.1">
    <property type="nucleotide sequence ID" value="XM_022606024.1"/>
</dbReference>
<dbReference type="GeneID" id="34522285"/>
<evidence type="ECO:0000313" key="5">
    <source>
        <dbReference type="EMBL" id="CDK28908.1"/>
    </source>
</evidence>
<feature type="repeat" description="WD" evidence="3">
    <location>
        <begin position="243"/>
        <end position="282"/>
    </location>
</feature>